<name>A0ABQ9EF66_TEGGR</name>
<dbReference type="PROSITE" id="PS50900">
    <property type="entry name" value="PLAC"/>
    <property type="match status" value="1"/>
</dbReference>
<keyword evidence="2" id="KW-0964">Secreted</keyword>
<organism evidence="7 8">
    <name type="scientific">Tegillarca granosa</name>
    <name type="common">Malaysian cockle</name>
    <name type="synonym">Anadara granosa</name>
    <dbReference type="NCBI Taxonomy" id="220873"/>
    <lineage>
        <taxon>Eukaryota</taxon>
        <taxon>Metazoa</taxon>
        <taxon>Spiralia</taxon>
        <taxon>Lophotrochozoa</taxon>
        <taxon>Mollusca</taxon>
        <taxon>Bivalvia</taxon>
        <taxon>Autobranchia</taxon>
        <taxon>Pteriomorphia</taxon>
        <taxon>Arcoida</taxon>
        <taxon>Arcoidea</taxon>
        <taxon>Arcidae</taxon>
        <taxon>Tegillarca</taxon>
    </lineage>
</organism>
<dbReference type="InterPro" id="IPR000884">
    <property type="entry name" value="TSP1_rpt"/>
</dbReference>
<keyword evidence="3" id="KW-0732">Signal</keyword>
<dbReference type="InterPro" id="IPR050439">
    <property type="entry name" value="ADAMTS_ADAMTS-like"/>
</dbReference>
<keyword evidence="8" id="KW-1185">Reference proteome</keyword>
<evidence type="ECO:0000256" key="4">
    <source>
        <dbReference type="ARBA" id="ARBA00022737"/>
    </source>
</evidence>
<gene>
    <name evidence="7" type="ORF">KUTeg_017522</name>
</gene>
<feature type="domain" description="PLAC" evidence="6">
    <location>
        <begin position="707"/>
        <end position="749"/>
    </location>
</feature>
<dbReference type="InterPro" id="IPR010909">
    <property type="entry name" value="PLAC"/>
</dbReference>
<keyword evidence="4" id="KW-0677">Repeat</keyword>
<dbReference type="InterPro" id="IPR036383">
    <property type="entry name" value="TSP1_rpt_sf"/>
</dbReference>
<sequence>MIISIETLLVRDVICGTWSQWSQWSECSRTCDGGLANQRRRCIGEKISCSGPDIRYQHCNIQACAFDSRDLEDRICESNNRIPLNGIYYNWVPVSIQKYQCFVLCEDESRNIPNVIQTNMADGKTCGRFKNHYCLHGKCIITQIIRDGRPQCHRYRECSICSIVTGYKKSSSYCVDSQSGSEVHAFFCTGQPKYSTVIKECSENKCEPSMQKDGTIGTWRSCTAECGGGTQSRRVTCSKDSGRGQMVPIPSYRCPDPIPISEKACNTQFCPARWITGDWTEMPLRSGFQLHPRSIIFSASCECSVTCGIGIQTRTSRCVKTPVHGISVNVSDMECFIARPSVSRSCSKMPCLSNLLFMPSIETDNTTFIQYKRVKRIYLNVGEKATLLRRQPVKISCPVRNFNKQLLMWSKNNRFISMARTERVYVSQNGALKIKRTDPDLDAGIYTCIAGSERADVAMRKIKNMMEHMQTGDKLDYLINKPQNDKAPGQAGPLNLVQEVTPFNTKAAQSMFMTGDWSTCSRTCGPGTQTRKVTCSILSNSYVKIVADKECTNRGIRKPDSYRRCSLQSDCPSWVSGEWSEIHWYCSSRHCKSEGVAIQRRPLSCQNGDGTTIPISQCNPSEMPVGKRECRNTECVAVWHTSKWTKSVQNYESRHRSYKQFVIKCKPRCSKKGKKTRIISCVWKTTKKHANTNCKTKARPHVWKRCKPAKCKKGRCHDHSKYCSLVGRLRMCRYSTFKTRCCSTCSQNSVLS</sequence>
<dbReference type="InterPro" id="IPR013783">
    <property type="entry name" value="Ig-like_fold"/>
</dbReference>
<evidence type="ECO:0000256" key="2">
    <source>
        <dbReference type="ARBA" id="ARBA00022525"/>
    </source>
</evidence>
<dbReference type="InterPro" id="IPR036179">
    <property type="entry name" value="Ig-like_dom_sf"/>
</dbReference>
<dbReference type="PROSITE" id="PS50092">
    <property type="entry name" value="TSP1"/>
    <property type="match status" value="4"/>
</dbReference>
<dbReference type="Pfam" id="PF19030">
    <property type="entry name" value="TSP1_ADAMTS"/>
    <property type="match status" value="3"/>
</dbReference>
<comment type="subcellular location">
    <subcellularLocation>
        <location evidence="1">Secreted</location>
    </subcellularLocation>
</comment>
<evidence type="ECO:0000256" key="1">
    <source>
        <dbReference type="ARBA" id="ARBA00004613"/>
    </source>
</evidence>
<dbReference type="PANTHER" id="PTHR13723">
    <property type="entry name" value="ADAMTS A DISINTEGRIN AND METALLOPROTEASE WITH THROMBOSPONDIN MOTIFS PROTEASE"/>
    <property type="match status" value="1"/>
</dbReference>
<dbReference type="Pfam" id="PF08686">
    <property type="entry name" value="PLAC"/>
    <property type="match status" value="1"/>
</dbReference>
<evidence type="ECO:0008006" key="9">
    <source>
        <dbReference type="Google" id="ProtNLM"/>
    </source>
</evidence>
<evidence type="ECO:0000259" key="5">
    <source>
        <dbReference type="PROSITE" id="PS50835"/>
    </source>
</evidence>
<evidence type="ECO:0000256" key="3">
    <source>
        <dbReference type="ARBA" id="ARBA00022729"/>
    </source>
</evidence>
<dbReference type="SUPFAM" id="SSF82895">
    <property type="entry name" value="TSP-1 type 1 repeat"/>
    <property type="match status" value="4"/>
</dbReference>
<dbReference type="SMART" id="SM00209">
    <property type="entry name" value="TSP1"/>
    <property type="match status" value="4"/>
</dbReference>
<feature type="domain" description="Ig-like" evidence="5">
    <location>
        <begin position="359"/>
        <end position="458"/>
    </location>
</feature>
<dbReference type="EMBL" id="JARBDR010000903">
    <property type="protein sequence ID" value="KAJ8303939.1"/>
    <property type="molecule type" value="Genomic_DNA"/>
</dbReference>
<dbReference type="InterPro" id="IPR007110">
    <property type="entry name" value="Ig-like_dom"/>
</dbReference>
<proteinExistence type="predicted"/>
<reference evidence="7 8" key="1">
    <citation type="submission" date="2022-12" db="EMBL/GenBank/DDBJ databases">
        <title>Chromosome-level genome of Tegillarca granosa.</title>
        <authorList>
            <person name="Kim J."/>
        </authorList>
    </citation>
    <scope>NUCLEOTIDE SEQUENCE [LARGE SCALE GENOMIC DNA]</scope>
    <source>
        <strain evidence="7">Teg-2019</strain>
        <tissue evidence="7">Adductor muscle</tissue>
    </source>
</reference>
<dbReference type="Gene3D" id="2.60.40.10">
    <property type="entry name" value="Immunoglobulins"/>
    <property type="match status" value="1"/>
</dbReference>
<dbReference type="Pfam" id="PF00090">
    <property type="entry name" value="TSP_1"/>
    <property type="match status" value="1"/>
</dbReference>
<dbReference type="PROSITE" id="PS50835">
    <property type="entry name" value="IG_LIKE"/>
    <property type="match status" value="1"/>
</dbReference>
<evidence type="ECO:0000259" key="6">
    <source>
        <dbReference type="PROSITE" id="PS50900"/>
    </source>
</evidence>
<evidence type="ECO:0000313" key="7">
    <source>
        <dbReference type="EMBL" id="KAJ8303939.1"/>
    </source>
</evidence>
<dbReference type="Proteomes" id="UP001217089">
    <property type="component" value="Unassembled WGS sequence"/>
</dbReference>
<dbReference type="PANTHER" id="PTHR13723:SF281">
    <property type="entry name" value="PAPILIN"/>
    <property type="match status" value="1"/>
</dbReference>
<evidence type="ECO:0000313" key="8">
    <source>
        <dbReference type="Proteomes" id="UP001217089"/>
    </source>
</evidence>
<protein>
    <recommendedName>
        <fullName evidence="9">ADAMTS-like protein 1</fullName>
    </recommendedName>
</protein>
<dbReference type="SUPFAM" id="SSF48726">
    <property type="entry name" value="Immunoglobulin"/>
    <property type="match status" value="1"/>
</dbReference>
<dbReference type="Gene3D" id="2.20.100.10">
    <property type="entry name" value="Thrombospondin type-1 (TSP1) repeat"/>
    <property type="match status" value="4"/>
</dbReference>
<accession>A0ABQ9EF66</accession>
<comment type="caution">
    <text evidence="7">The sequence shown here is derived from an EMBL/GenBank/DDBJ whole genome shotgun (WGS) entry which is preliminary data.</text>
</comment>